<evidence type="ECO:0000256" key="8">
    <source>
        <dbReference type="SAM" id="Phobius"/>
    </source>
</evidence>
<dbReference type="PANTHER" id="PTHR31686">
    <property type="match status" value="1"/>
</dbReference>
<comment type="subcellular location">
    <subcellularLocation>
        <location evidence="1">Cell membrane</location>
        <topology evidence="1">Multi-pass membrane protein</topology>
    </subcellularLocation>
</comment>
<dbReference type="RefSeq" id="WP_220199151.1">
    <property type="nucleotide sequence ID" value="NZ_BNJF01000007.1"/>
</dbReference>
<feature type="transmembrane region" description="Helical" evidence="8">
    <location>
        <begin position="338"/>
        <end position="358"/>
    </location>
</feature>
<feature type="transmembrane region" description="Helical" evidence="8">
    <location>
        <begin position="171"/>
        <end position="195"/>
    </location>
</feature>
<keyword evidence="3" id="KW-0813">Transport</keyword>
<evidence type="ECO:0000313" key="10">
    <source>
        <dbReference type="Proteomes" id="UP000612362"/>
    </source>
</evidence>
<feature type="transmembrane region" description="Helical" evidence="8">
    <location>
        <begin position="237"/>
        <end position="259"/>
    </location>
</feature>
<comment type="similarity">
    <text evidence="2">Belongs to the tellurite-resistance/dicarboxylate transporter (TDT) family.</text>
</comment>
<keyword evidence="5 8" id="KW-0812">Transmembrane</keyword>
<feature type="transmembrane region" description="Helical" evidence="8">
    <location>
        <begin position="64"/>
        <end position="84"/>
    </location>
</feature>
<dbReference type="Pfam" id="PF03595">
    <property type="entry name" value="SLAC1"/>
    <property type="match status" value="1"/>
</dbReference>
<organism evidence="9 10">
    <name type="scientific">Ktedonospora formicarum</name>
    <dbReference type="NCBI Taxonomy" id="2778364"/>
    <lineage>
        <taxon>Bacteria</taxon>
        <taxon>Bacillati</taxon>
        <taxon>Chloroflexota</taxon>
        <taxon>Ktedonobacteria</taxon>
        <taxon>Ktedonobacterales</taxon>
        <taxon>Ktedonobacteraceae</taxon>
        <taxon>Ktedonospora</taxon>
    </lineage>
</organism>
<evidence type="ECO:0000256" key="6">
    <source>
        <dbReference type="ARBA" id="ARBA00022989"/>
    </source>
</evidence>
<reference evidence="9" key="1">
    <citation type="submission" date="2020-10" db="EMBL/GenBank/DDBJ databases">
        <title>Taxonomic study of unclassified bacteria belonging to the class Ktedonobacteria.</title>
        <authorList>
            <person name="Yabe S."/>
            <person name="Wang C.M."/>
            <person name="Zheng Y."/>
            <person name="Sakai Y."/>
            <person name="Cavaletti L."/>
            <person name="Monciardini P."/>
            <person name="Donadio S."/>
        </authorList>
    </citation>
    <scope>NUCLEOTIDE SEQUENCE</scope>
    <source>
        <strain evidence="9">SOSP1-1</strain>
    </source>
</reference>
<proteinExistence type="inferred from homology"/>
<dbReference type="Proteomes" id="UP000612362">
    <property type="component" value="Unassembled WGS sequence"/>
</dbReference>
<feature type="transmembrane region" description="Helical" evidence="8">
    <location>
        <begin position="207"/>
        <end position="225"/>
    </location>
</feature>
<evidence type="ECO:0000256" key="7">
    <source>
        <dbReference type="ARBA" id="ARBA00023136"/>
    </source>
</evidence>
<dbReference type="GO" id="GO:0005886">
    <property type="term" value="C:plasma membrane"/>
    <property type="evidence" value="ECO:0007669"/>
    <property type="project" value="UniProtKB-SubCell"/>
</dbReference>
<dbReference type="EMBL" id="BNJF01000007">
    <property type="protein sequence ID" value="GHO50084.1"/>
    <property type="molecule type" value="Genomic_DNA"/>
</dbReference>
<dbReference type="InterPro" id="IPR051629">
    <property type="entry name" value="Sulfite_efflux_TDT"/>
</dbReference>
<feature type="transmembrane region" description="Helical" evidence="8">
    <location>
        <begin position="23"/>
        <end position="52"/>
    </location>
</feature>
<keyword evidence="6 8" id="KW-1133">Transmembrane helix</keyword>
<evidence type="ECO:0000256" key="2">
    <source>
        <dbReference type="ARBA" id="ARBA00008566"/>
    </source>
</evidence>
<feature type="transmembrane region" description="Helical" evidence="8">
    <location>
        <begin position="105"/>
        <end position="126"/>
    </location>
</feature>
<evidence type="ECO:0000256" key="4">
    <source>
        <dbReference type="ARBA" id="ARBA00022475"/>
    </source>
</evidence>
<evidence type="ECO:0000256" key="1">
    <source>
        <dbReference type="ARBA" id="ARBA00004651"/>
    </source>
</evidence>
<evidence type="ECO:0000313" key="9">
    <source>
        <dbReference type="EMBL" id="GHO50084.1"/>
    </source>
</evidence>
<dbReference type="CDD" id="cd09299">
    <property type="entry name" value="TDT"/>
    <property type="match status" value="1"/>
</dbReference>
<sequence>MGVQRNQPCNTRRQNITSHISRWFSLAIHSITPGWFSCVMGTGILAICLILSPIKIPLIEHIAVGFWLIDLVLLASLLLLWCIHHLRYPARFRMSLQTLTQAQNLGAPPMACFTVASGFMLIGPLVFDASFCVLCAQILWLCGVLGSFFSAIVVPYYMFTCHNLQAEHTYGSWLLPVVPLIGAAVPGALLAPYWPASLHLEVLLLSYALWGTGIILAAITIVLFYSRLAYHKVPKGALVPTLWIVIGPLGQSTTAVMALGKQAENHLPSLSDILQGAGMAYGLMTWGFGLYWLALAIMMTVRAARVHLPFNLSWWSFIYPVGVMTTGTYALHEHVPTRLFMICGFLLLLLLTALWLLVSTSTMRHITHSLRQTHIKASMLLPSSFD</sequence>
<keyword evidence="7 8" id="KW-0472">Membrane</keyword>
<dbReference type="PANTHER" id="PTHR31686:SF1">
    <property type="entry name" value="SULFITE EFFLUX PUMP SSU1"/>
    <property type="match status" value="1"/>
</dbReference>
<name>A0A8J3I5R1_9CHLR</name>
<dbReference type="InterPro" id="IPR004695">
    <property type="entry name" value="SLAC1/Mae1/Ssu1/TehA"/>
</dbReference>
<dbReference type="AlphaFoldDB" id="A0A8J3I5R1"/>
<dbReference type="Gene3D" id="1.50.10.150">
    <property type="entry name" value="Voltage-dependent anion channel"/>
    <property type="match status" value="1"/>
</dbReference>
<evidence type="ECO:0000256" key="3">
    <source>
        <dbReference type="ARBA" id="ARBA00022448"/>
    </source>
</evidence>
<comment type="caution">
    <text evidence="9">The sequence shown here is derived from an EMBL/GenBank/DDBJ whole genome shotgun (WGS) entry which is preliminary data.</text>
</comment>
<protein>
    <submittedName>
        <fullName evidence="9">C4-dicarboxylate ABC transporter</fullName>
    </submittedName>
</protein>
<dbReference type="InterPro" id="IPR038665">
    <property type="entry name" value="Voltage-dep_anion_channel_sf"/>
</dbReference>
<accession>A0A8J3I5R1</accession>
<evidence type="ECO:0000256" key="5">
    <source>
        <dbReference type="ARBA" id="ARBA00022692"/>
    </source>
</evidence>
<feature type="transmembrane region" description="Helical" evidence="8">
    <location>
        <begin position="138"/>
        <end position="159"/>
    </location>
</feature>
<feature type="transmembrane region" description="Helical" evidence="8">
    <location>
        <begin position="312"/>
        <end position="332"/>
    </location>
</feature>
<dbReference type="GO" id="GO:0000319">
    <property type="term" value="F:sulfite transmembrane transporter activity"/>
    <property type="evidence" value="ECO:0007669"/>
    <property type="project" value="TreeGrafter"/>
</dbReference>
<keyword evidence="10" id="KW-1185">Reference proteome</keyword>
<feature type="transmembrane region" description="Helical" evidence="8">
    <location>
        <begin position="279"/>
        <end position="300"/>
    </location>
</feature>
<gene>
    <name evidence="9" type="ORF">KSX_82470</name>
</gene>
<keyword evidence="4" id="KW-1003">Cell membrane</keyword>